<proteinExistence type="inferred from homology"/>
<dbReference type="GO" id="GO:0005634">
    <property type="term" value="C:nucleus"/>
    <property type="evidence" value="ECO:0007669"/>
    <property type="project" value="UniProtKB-SubCell"/>
</dbReference>
<keyword evidence="4" id="KW-0963">Cytoplasm</keyword>
<dbReference type="SUPFAM" id="SSF158997">
    <property type="entry name" value="Trm112p-like"/>
    <property type="match status" value="1"/>
</dbReference>
<dbReference type="Proteomes" id="UP000262825">
    <property type="component" value="Unassembled WGS sequence"/>
</dbReference>
<dbReference type="PANTHER" id="PTHR12773:SF0">
    <property type="entry name" value="MULTIFUNCTIONAL METHYLTRANSFERASE SUBUNIT TRM112-LIKE PROTEIN"/>
    <property type="match status" value="1"/>
</dbReference>
<dbReference type="GO" id="GO:0070476">
    <property type="term" value="P:rRNA (guanine-N7)-methylation"/>
    <property type="evidence" value="ECO:0007669"/>
    <property type="project" value="TreeGrafter"/>
</dbReference>
<dbReference type="PANTHER" id="PTHR12773">
    <property type="entry name" value="UPF0315 PROTEIN-RELATED"/>
    <property type="match status" value="1"/>
</dbReference>
<dbReference type="AlphaFoldDB" id="A0A376B2V9"/>
<keyword evidence="5" id="KW-0539">Nucleus</keyword>
<name>A0A376B2V9_9ASCO</name>
<evidence type="ECO:0000256" key="2">
    <source>
        <dbReference type="ARBA" id="ARBA00004496"/>
    </source>
</evidence>
<dbReference type="GO" id="GO:0046982">
    <property type="term" value="F:protein heterodimerization activity"/>
    <property type="evidence" value="ECO:0007669"/>
    <property type="project" value="InterPro"/>
</dbReference>
<keyword evidence="9" id="KW-1185">Reference proteome</keyword>
<reference evidence="9" key="1">
    <citation type="submission" date="2018-06" db="EMBL/GenBank/DDBJ databases">
        <authorList>
            <person name="Guldener U."/>
        </authorList>
    </citation>
    <scope>NUCLEOTIDE SEQUENCE [LARGE SCALE GENOMIC DNA]</scope>
    <source>
        <strain evidence="9">UTAD17</strain>
    </source>
</reference>
<evidence type="ECO:0000256" key="5">
    <source>
        <dbReference type="ARBA" id="ARBA00023242"/>
    </source>
</evidence>
<dbReference type="InterPro" id="IPR005651">
    <property type="entry name" value="Trm112-like"/>
</dbReference>
<sequence length="130" mass="14860">MKFITTNFLKCPIKTCDVSNDNYPLQYNGEKCELQQENIEYKPEFLIKILDRLDWEAVLSVAQDLGNTSLPSNKPQILDDGVEKDAILRDLHTLLLQTNIVEGEMKCKNCGHVYYIKNSIPNLLLPPHLA</sequence>
<accession>A0A376B2V9</accession>
<dbReference type="EMBL" id="UFAJ01000066">
    <property type="protein sequence ID" value="SSD58929.1"/>
    <property type="molecule type" value="Genomic_DNA"/>
</dbReference>
<dbReference type="Gene3D" id="2.20.25.10">
    <property type="match status" value="1"/>
</dbReference>
<evidence type="ECO:0000313" key="9">
    <source>
        <dbReference type="Proteomes" id="UP000262825"/>
    </source>
</evidence>
<dbReference type="InterPro" id="IPR039127">
    <property type="entry name" value="Trm112"/>
</dbReference>
<evidence type="ECO:0000256" key="4">
    <source>
        <dbReference type="ARBA" id="ARBA00022490"/>
    </source>
</evidence>
<dbReference type="GO" id="GO:0030488">
    <property type="term" value="P:tRNA methylation"/>
    <property type="evidence" value="ECO:0007669"/>
    <property type="project" value="TreeGrafter"/>
</dbReference>
<evidence type="ECO:0000313" key="8">
    <source>
        <dbReference type="EMBL" id="SSD58929.1"/>
    </source>
</evidence>
<comment type="similarity">
    <text evidence="3">Belongs to the TRM112 family.</text>
</comment>
<comment type="subcellular location">
    <subcellularLocation>
        <location evidence="2">Cytoplasm</location>
    </subcellularLocation>
    <subcellularLocation>
        <location evidence="1">Nucleus</location>
    </subcellularLocation>
</comment>
<dbReference type="GO" id="GO:0005737">
    <property type="term" value="C:cytoplasm"/>
    <property type="evidence" value="ECO:0007669"/>
    <property type="project" value="UniProtKB-SubCell"/>
</dbReference>
<dbReference type="VEuPathDB" id="FungiDB:SCODWIG_00690"/>
<dbReference type="GO" id="GO:0008168">
    <property type="term" value="F:methyltransferase activity"/>
    <property type="evidence" value="ECO:0007669"/>
    <property type="project" value="UniProtKB-KW"/>
</dbReference>
<protein>
    <recommendedName>
        <fullName evidence="6">Multifunctional methyltransferase subunit trm112</fullName>
    </recommendedName>
    <alternativeName>
        <fullName evidence="7">eRF1 methyltransferase subunit trm112</fullName>
    </alternativeName>
</protein>
<organism evidence="8 9">
    <name type="scientific">Saccharomycodes ludwigii</name>
    <dbReference type="NCBI Taxonomy" id="36035"/>
    <lineage>
        <taxon>Eukaryota</taxon>
        <taxon>Fungi</taxon>
        <taxon>Dikarya</taxon>
        <taxon>Ascomycota</taxon>
        <taxon>Saccharomycotina</taxon>
        <taxon>Saccharomycetes</taxon>
        <taxon>Saccharomycodales</taxon>
        <taxon>Saccharomycodaceae</taxon>
        <taxon>Saccharomycodes</taxon>
    </lineage>
</organism>
<evidence type="ECO:0000256" key="3">
    <source>
        <dbReference type="ARBA" id="ARBA00007980"/>
    </source>
</evidence>
<keyword evidence="8" id="KW-0489">Methyltransferase</keyword>
<keyword evidence="8" id="KW-0808">Transferase</keyword>
<evidence type="ECO:0000256" key="1">
    <source>
        <dbReference type="ARBA" id="ARBA00004123"/>
    </source>
</evidence>
<evidence type="ECO:0000256" key="7">
    <source>
        <dbReference type="ARBA" id="ARBA00083044"/>
    </source>
</evidence>
<gene>
    <name evidence="8" type="ORF">SCODWIG_00690</name>
</gene>
<dbReference type="OrthoDB" id="2187549at2759"/>
<dbReference type="Pfam" id="PF03966">
    <property type="entry name" value="Trm112p"/>
    <property type="match status" value="1"/>
</dbReference>
<dbReference type="FunFam" id="2.20.25.10:FF:000021">
    <property type="entry name" value="Multifunctional methyltransferase subunit trm112"/>
    <property type="match status" value="1"/>
</dbReference>
<evidence type="ECO:0000256" key="6">
    <source>
        <dbReference type="ARBA" id="ARBA00069342"/>
    </source>
</evidence>